<protein>
    <submittedName>
        <fullName evidence="3">Response regulator</fullName>
    </submittedName>
</protein>
<evidence type="ECO:0000313" key="3">
    <source>
        <dbReference type="EMBL" id="MBD2705235.1"/>
    </source>
</evidence>
<evidence type="ECO:0000313" key="4">
    <source>
        <dbReference type="Proteomes" id="UP000598820"/>
    </source>
</evidence>
<dbReference type="InterPro" id="IPR011006">
    <property type="entry name" value="CheY-like_superfamily"/>
</dbReference>
<dbReference type="GO" id="GO:0000160">
    <property type="term" value="P:phosphorelay signal transduction system"/>
    <property type="evidence" value="ECO:0007669"/>
    <property type="project" value="InterPro"/>
</dbReference>
<dbReference type="SUPFAM" id="SSF52172">
    <property type="entry name" value="CheY-like"/>
    <property type="match status" value="1"/>
</dbReference>
<dbReference type="EMBL" id="JACWZY010000049">
    <property type="protein sequence ID" value="MBD2705235.1"/>
    <property type="molecule type" value="Genomic_DNA"/>
</dbReference>
<comment type="caution">
    <text evidence="1">Lacks conserved residue(s) required for the propagation of feature annotation.</text>
</comment>
<accession>A0A927GAM9</accession>
<sequence>MVSILVIDADFDQQLILGYHLRMSLLQAELVFSATLEETLLYLYHCFAGRLAPPSLVQLSLPKAHQESDWQLLEKLRVRHPRLPVVVIGADNDFDLIGQAYELGANSFIAKPLDLDGWERLCEQLKAYWFDVVTLPPAD</sequence>
<name>A0A927GAM9_9BACT</name>
<dbReference type="PROSITE" id="PS50110">
    <property type="entry name" value="RESPONSE_REGULATORY"/>
    <property type="match status" value="1"/>
</dbReference>
<dbReference type="Gene3D" id="3.40.50.2300">
    <property type="match status" value="1"/>
</dbReference>
<feature type="domain" description="Response regulatory" evidence="2">
    <location>
        <begin position="3"/>
        <end position="126"/>
    </location>
</feature>
<dbReference type="Proteomes" id="UP000598820">
    <property type="component" value="Unassembled WGS sequence"/>
</dbReference>
<organism evidence="3 4">
    <name type="scientific">Spirosoma profusum</name>
    <dbReference type="NCBI Taxonomy" id="2771354"/>
    <lineage>
        <taxon>Bacteria</taxon>
        <taxon>Pseudomonadati</taxon>
        <taxon>Bacteroidota</taxon>
        <taxon>Cytophagia</taxon>
        <taxon>Cytophagales</taxon>
        <taxon>Cytophagaceae</taxon>
        <taxon>Spirosoma</taxon>
    </lineage>
</organism>
<reference evidence="3" key="1">
    <citation type="submission" date="2020-09" db="EMBL/GenBank/DDBJ databases">
        <authorList>
            <person name="Kim M.K."/>
        </authorList>
    </citation>
    <scope>NUCLEOTIDE SEQUENCE</scope>
    <source>
        <strain evidence="3">BT702</strain>
    </source>
</reference>
<dbReference type="InterPro" id="IPR001789">
    <property type="entry name" value="Sig_transdc_resp-reg_receiver"/>
</dbReference>
<proteinExistence type="predicted"/>
<evidence type="ECO:0000256" key="1">
    <source>
        <dbReference type="PROSITE-ProRule" id="PRU00169"/>
    </source>
</evidence>
<comment type="caution">
    <text evidence="3">The sequence shown here is derived from an EMBL/GenBank/DDBJ whole genome shotgun (WGS) entry which is preliminary data.</text>
</comment>
<gene>
    <name evidence="3" type="ORF">IC229_31740</name>
</gene>
<dbReference type="AlphaFoldDB" id="A0A927GAM9"/>
<keyword evidence="4" id="KW-1185">Reference proteome</keyword>
<evidence type="ECO:0000259" key="2">
    <source>
        <dbReference type="PROSITE" id="PS50110"/>
    </source>
</evidence>